<dbReference type="InterPro" id="IPR019787">
    <property type="entry name" value="Znf_PHD-finger"/>
</dbReference>
<evidence type="ECO:0000256" key="2">
    <source>
        <dbReference type="ARBA" id="ARBA00022723"/>
    </source>
</evidence>
<dbReference type="Proteomes" id="UP000636800">
    <property type="component" value="Unassembled WGS sequence"/>
</dbReference>
<feature type="region of interest" description="Disordered" evidence="7">
    <location>
        <begin position="1510"/>
        <end position="1530"/>
    </location>
</feature>
<dbReference type="PROSITE" id="PS01359">
    <property type="entry name" value="ZF_PHD_1"/>
    <property type="match status" value="1"/>
</dbReference>
<dbReference type="GO" id="GO:0005634">
    <property type="term" value="C:nucleus"/>
    <property type="evidence" value="ECO:0007669"/>
    <property type="project" value="UniProtKB-SubCell"/>
</dbReference>
<evidence type="ECO:0000256" key="5">
    <source>
        <dbReference type="ARBA" id="ARBA00023242"/>
    </source>
</evidence>
<evidence type="ECO:0000313" key="11">
    <source>
        <dbReference type="Proteomes" id="UP000636800"/>
    </source>
</evidence>
<dbReference type="InterPro" id="IPR001965">
    <property type="entry name" value="Znf_PHD"/>
</dbReference>
<comment type="subcellular location">
    <subcellularLocation>
        <location evidence="1">Nucleus</location>
    </subcellularLocation>
</comment>
<feature type="region of interest" description="Disordered" evidence="7">
    <location>
        <begin position="1300"/>
        <end position="1332"/>
    </location>
</feature>
<feature type="domain" description="DDT" evidence="9">
    <location>
        <begin position="189"/>
        <end position="249"/>
    </location>
</feature>
<dbReference type="SUPFAM" id="SSF57903">
    <property type="entry name" value="FYVE/PHD zinc finger"/>
    <property type="match status" value="2"/>
</dbReference>
<keyword evidence="4" id="KW-0862">Zinc</keyword>
<name>A0A835QB63_VANPL</name>
<feature type="region of interest" description="Disordered" evidence="7">
    <location>
        <begin position="116"/>
        <end position="173"/>
    </location>
</feature>
<dbReference type="PROSITE" id="PS50827">
    <property type="entry name" value="DDT"/>
    <property type="match status" value="1"/>
</dbReference>
<evidence type="ECO:0000256" key="4">
    <source>
        <dbReference type="ARBA" id="ARBA00022833"/>
    </source>
</evidence>
<feature type="region of interest" description="Disordered" evidence="7">
    <location>
        <begin position="1"/>
        <end position="27"/>
    </location>
</feature>
<dbReference type="OrthoDB" id="1068353at2759"/>
<feature type="compositionally biased region" description="Polar residues" evidence="7">
    <location>
        <begin position="163"/>
        <end position="172"/>
    </location>
</feature>
<evidence type="ECO:0000259" key="8">
    <source>
        <dbReference type="PROSITE" id="PS50016"/>
    </source>
</evidence>
<dbReference type="SMART" id="SM00249">
    <property type="entry name" value="PHD"/>
    <property type="match status" value="4"/>
</dbReference>
<dbReference type="EMBL" id="JADCNL010000009">
    <property type="protein sequence ID" value="KAG0466394.1"/>
    <property type="molecule type" value="Genomic_DNA"/>
</dbReference>
<dbReference type="Pfam" id="PF00628">
    <property type="entry name" value="PHD"/>
    <property type="match status" value="1"/>
</dbReference>
<protein>
    <submittedName>
        <fullName evidence="10">Uncharacterized protein</fullName>
    </submittedName>
</protein>
<comment type="caution">
    <text evidence="10">The sequence shown here is derived from an EMBL/GenBank/DDBJ whole genome shotgun (WGS) entry which is preliminary data.</text>
</comment>
<organism evidence="10 11">
    <name type="scientific">Vanilla planifolia</name>
    <name type="common">Vanilla</name>
    <dbReference type="NCBI Taxonomy" id="51239"/>
    <lineage>
        <taxon>Eukaryota</taxon>
        <taxon>Viridiplantae</taxon>
        <taxon>Streptophyta</taxon>
        <taxon>Embryophyta</taxon>
        <taxon>Tracheophyta</taxon>
        <taxon>Spermatophyta</taxon>
        <taxon>Magnoliopsida</taxon>
        <taxon>Liliopsida</taxon>
        <taxon>Asparagales</taxon>
        <taxon>Orchidaceae</taxon>
        <taxon>Vanilloideae</taxon>
        <taxon>Vanilleae</taxon>
        <taxon>Vanilla</taxon>
    </lineage>
</organism>
<dbReference type="Gene3D" id="3.30.40.10">
    <property type="entry name" value="Zinc/RING finger domain, C3HC4 (zinc finger)"/>
    <property type="match status" value="2"/>
</dbReference>
<dbReference type="Gene3D" id="2.30.30.140">
    <property type="match status" value="1"/>
</dbReference>
<evidence type="ECO:0000256" key="7">
    <source>
        <dbReference type="SAM" id="MobiDB-lite"/>
    </source>
</evidence>
<feature type="domain" description="PHD-type" evidence="8">
    <location>
        <begin position="407"/>
        <end position="454"/>
    </location>
</feature>
<sequence length="1671" mass="184971">MEGIVQHGLEEKQSGEGEGEVPGCEGFGAGSGNELDGCAVVGDVVGSYVRRDFSGSRRFIIGKVVSLDASSGIYRVMYEDGHQEDLEQGQVSKIVMLNEDGGRLTRRKRRLDQLVPFGGYKRPNTRSQIGDHDEPVSVGQPTKEQIDDSSSDSYNQAVVPAATSDSSSSETLNLPLELPPSSGSISIPEDSVSYLFSTYNFLRSFSLQLFLSPFRLDDFVGALNCTVQNSLMDSIYLSLMRALSRHLQMLSLEGSELASRCLRHYDWTLLDVLTWPAFLIEYLHVMGYMKEIHSKEFINGILDAEYYSLPVPIKLRLLQLLCDDVVNSAELRTEIAARANIEGADEYDVDVDLPLDSGNNSHYKSSLGLALKDGGISGKVVTENVLIHSKCSEAVADSLDNEHDENSDECCLCGMDGTLVCCDGCPSAYHSRCIGLSKAFLPDGSWFCPECNINKLEPTSLRKGTGTRGAEIFGMDVNGCMFLATCNYLLVLGTALGGERVSRYYNRDDIPKVLGVLTSTTQNTFAYADISRAISEYWDVPMVSLKAESIRNSLFCEDSSMCNFSLVSGSPRVDIDVSNCSGQSNFSSFILDISKHSSTIDDRNKTSNVSSVVVQGEMADLHINSGAMNDLCVNKLPGTSELVPLNDRTESGSDNPMDGNIPSTNMSMSEQFAFDSVFADASCSNQPLPAGKSLLVNNGACSSGNYSVICKEAEDCSVYSVKDYSAGTSYESKYQSQKYDNTYKNTCTSQSTVPVTFKPQAYQNQYIQGDIAASAAASLAVLSSEDVKVSDANLSSNLRKRIADNIALQIKAFSVAVMNFLWPSFDKKQTDVPRERCGWCIACKGPTTNKKGCLLNLAASNAIKGPARNLSLRSSIHHESHLPVVAAQILIMEESLRGLMVGPFLDVQYCKQWSKQVREASSFRVLKTLLIELEKNIRGVSFSGEWTKLVDEMVQKSVSSNVGRTGQSQKRMHSGRRSKKHSEVVVTSFDDSNGNIVNWWRGGKLSRAIVQIGTLPSSLAKKAARQGGIKRIYGISYPISSESPRRTRQFSWRAAVEMSRSTSQLALQVRYLDSHIRWKDFARPEIQTDSKGSENEAMFFRNASISDKKTDQNKIAYALTFGGQKHIPLRITKNVLESENTLDGIRKLWFSEYHVPLYLIKEYEEKVAKDMVPLSYKLKHLRKFQRKQLKVYWGDIFSYLSYKGDKPSKCSSCEKDVSLRYVSKCKACQGFCHLECSVPLNLKEEDVLNINAMCKPCYFANTSVVVKNPSITDSSRQLCGRQQYSQGHCLGVSQAGPFSTSSSLSEVDNNLESGSQTPFPHTESKPKSSGGSVSYGIVWRRKKDGIDAGEEFRMENILYKGANGASPQKEPICRLCQMPYSPDLMYVCCQRCRSWFHADALLLEEARVVDVIGFKCAKCRRKLSPVCPYSQPDYKKSQKTSNRDDPIETNGVLRLSFECDNGIMIGYDPLLLPSGTVEPVKRIAQVAEDNQWISEPSSKGQLRFTVRRTQVQPKDVDDPYGSPSSQQNTEEANLMNTQDKMAIPVDGGYVEAGIVKLEAYDERREEETQNPGLEMVENMEYEPQTYFSFNELLASEEDIPMAAAGSWSLPLSDEAMDGISCQKCNLDKPSPDLCCVNCSLCIHSHCSPWVEDSADLSTGTKWKCGNCRDWI</sequence>
<dbReference type="SMART" id="SM00571">
    <property type="entry name" value="DDT"/>
    <property type="match status" value="1"/>
</dbReference>
<feature type="compositionally biased region" description="Polar residues" evidence="7">
    <location>
        <begin position="1300"/>
        <end position="1319"/>
    </location>
</feature>
<keyword evidence="11" id="KW-1185">Reference proteome</keyword>
<evidence type="ECO:0000256" key="1">
    <source>
        <dbReference type="ARBA" id="ARBA00004123"/>
    </source>
</evidence>
<dbReference type="PANTHER" id="PTHR46508">
    <property type="entry name" value="PHD FINGER FAMILY PROTEIN"/>
    <property type="match status" value="1"/>
</dbReference>
<dbReference type="InterPro" id="IPR011011">
    <property type="entry name" value="Znf_FYVE_PHD"/>
</dbReference>
<dbReference type="InterPro" id="IPR047365">
    <property type="entry name" value="Tudor_AtPTM-like"/>
</dbReference>
<keyword evidence="5" id="KW-0539">Nucleus</keyword>
<feature type="compositionally biased region" description="Basic residues" evidence="7">
    <location>
        <begin position="970"/>
        <end position="980"/>
    </location>
</feature>
<evidence type="ECO:0000259" key="9">
    <source>
        <dbReference type="PROSITE" id="PS50827"/>
    </source>
</evidence>
<dbReference type="PANTHER" id="PTHR46508:SF1">
    <property type="entry name" value="PHD FINGER FAMILY PROTEIN"/>
    <property type="match status" value="1"/>
</dbReference>
<keyword evidence="2" id="KW-0479">Metal-binding</keyword>
<evidence type="ECO:0000256" key="3">
    <source>
        <dbReference type="ARBA" id="ARBA00022771"/>
    </source>
</evidence>
<gene>
    <name evidence="10" type="ORF">HPP92_017974</name>
</gene>
<feature type="compositionally biased region" description="Polar residues" evidence="7">
    <location>
        <begin position="960"/>
        <end position="969"/>
    </location>
</feature>
<dbReference type="InterPro" id="IPR056618">
    <property type="entry name" value="Chromo_PTM"/>
</dbReference>
<dbReference type="PROSITE" id="PS50016">
    <property type="entry name" value="ZF_PHD_2"/>
    <property type="match status" value="1"/>
</dbReference>
<dbReference type="Pfam" id="PF24294">
    <property type="entry name" value="Chromo_PTM"/>
    <property type="match status" value="1"/>
</dbReference>
<accession>A0A835QB63</accession>
<dbReference type="InterPro" id="IPR018501">
    <property type="entry name" value="DDT_dom"/>
</dbReference>
<reference evidence="10 11" key="1">
    <citation type="journal article" date="2020" name="Nat. Food">
        <title>A phased Vanilla planifolia genome enables genetic improvement of flavour and production.</title>
        <authorList>
            <person name="Hasing T."/>
            <person name="Tang H."/>
            <person name="Brym M."/>
            <person name="Khazi F."/>
            <person name="Huang T."/>
            <person name="Chambers A.H."/>
        </authorList>
    </citation>
    <scope>NUCLEOTIDE SEQUENCE [LARGE SCALE GENOMIC DNA]</scope>
    <source>
        <tissue evidence="10">Leaf</tissue>
    </source>
</reference>
<feature type="region of interest" description="Disordered" evidence="7">
    <location>
        <begin position="960"/>
        <end position="982"/>
    </location>
</feature>
<proteinExistence type="predicted"/>
<dbReference type="Pfam" id="PF02791">
    <property type="entry name" value="DDT"/>
    <property type="match status" value="1"/>
</dbReference>
<evidence type="ECO:0000256" key="6">
    <source>
        <dbReference type="PROSITE-ProRule" id="PRU00146"/>
    </source>
</evidence>
<dbReference type="Pfam" id="PF21743">
    <property type="entry name" value="PTM_DIR17_Tudor"/>
    <property type="match status" value="1"/>
</dbReference>
<dbReference type="InterPro" id="IPR019786">
    <property type="entry name" value="Zinc_finger_PHD-type_CS"/>
</dbReference>
<dbReference type="InterPro" id="IPR013083">
    <property type="entry name" value="Znf_RING/FYVE/PHD"/>
</dbReference>
<evidence type="ECO:0000313" key="10">
    <source>
        <dbReference type="EMBL" id="KAG0466394.1"/>
    </source>
</evidence>
<dbReference type="GO" id="GO:0008270">
    <property type="term" value="F:zinc ion binding"/>
    <property type="evidence" value="ECO:0007669"/>
    <property type="project" value="UniProtKB-KW"/>
</dbReference>
<keyword evidence="3 6" id="KW-0863">Zinc-finger</keyword>